<evidence type="ECO:0000256" key="1">
    <source>
        <dbReference type="SAM" id="Phobius"/>
    </source>
</evidence>
<protein>
    <submittedName>
        <fullName evidence="2">Uncharacterized protein</fullName>
    </submittedName>
</protein>
<keyword evidence="1" id="KW-1133">Transmembrane helix</keyword>
<dbReference type="AlphaFoldDB" id="A0A5B7YJ01"/>
<name>A0A5B7YJ01_9ALTE</name>
<keyword evidence="3" id="KW-1185">Reference proteome</keyword>
<dbReference type="Proteomes" id="UP000304912">
    <property type="component" value="Plasmid plas12"/>
</dbReference>
<reference evidence="2 3" key="1">
    <citation type="submission" date="2019-04" db="EMBL/GenBank/DDBJ databases">
        <title>Salinimonas iocasae sp. nov., a halophilic bacterium isolated from the outer tube casing of tubeworms in Okinawa Trough.</title>
        <authorList>
            <person name="Zhang H."/>
            <person name="Wang H."/>
            <person name="Li C."/>
        </authorList>
    </citation>
    <scope>NUCLEOTIDE SEQUENCE [LARGE SCALE GENOMIC DNA]</scope>
    <source>
        <strain evidence="2 3">KX18D6</strain>
        <plasmid evidence="2 3">plas12</plasmid>
    </source>
</reference>
<feature type="transmembrane region" description="Helical" evidence="1">
    <location>
        <begin position="12"/>
        <end position="34"/>
    </location>
</feature>
<keyword evidence="1" id="KW-0812">Transmembrane</keyword>
<evidence type="ECO:0000313" key="3">
    <source>
        <dbReference type="Proteomes" id="UP000304912"/>
    </source>
</evidence>
<dbReference type="EMBL" id="CP039853">
    <property type="protein sequence ID" value="QCZ95475.1"/>
    <property type="molecule type" value="Genomic_DNA"/>
</dbReference>
<dbReference type="RefSeq" id="WP_139758164.1">
    <property type="nucleotide sequence ID" value="NZ_CP039853.1"/>
</dbReference>
<accession>A0A5B7YJ01</accession>
<organism evidence="2 3">
    <name type="scientific">Salinimonas iocasae</name>
    <dbReference type="NCBI Taxonomy" id="2572577"/>
    <lineage>
        <taxon>Bacteria</taxon>
        <taxon>Pseudomonadati</taxon>
        <taxon>Pseudomonadota</taxon>
        <taxon>Gammaproteobacteria</taxon>
        <taxon>Alteromonadales</taxon>
        <taxon>Alteromonadaceae</taxon>
        <taxon>Alteromonas/Salinimonas group</taxon>
        <taxon>Salinimonas</taxon>
    </lineage>
</organism>
<feature type="transmembrane region" description="Helical" evidence="1">
    <location>
        <begin position="95"/>
        <end position="116"/>
    </location>
</feature>
<sequence length="119" mass="13283">MSQKNVSYSSVILISVIAFYVGLLVCATLLFFTFDFPVPMSSDGASLSLSDPGNHVETVFYSATFYFLFALVPVMLLYFLTGLHKRFLNAKATNFSWLFVLGALYAILLTNLDFIIGPW</sequence>
<geneLocation type="plasmid" evidence="2 3">
    <name>plas12</name>
</geneLocation>
<dbReference type="KEGG" id="salk:FBQ74_18280"/>
<gene>
    <name evidence="2" type="ORF">FBQ74_18280</name>
</gene>
<keyword evidence="2" id="KW-0614">Plasmid</keyword>
<evidence type="ECO:0000313" key="2">
    <source>
        <dbReference type="EMBL" id="QCZ95475.1"/>
    </source>
</evidence>
<keyword evidence="1" id="KW-0472">Membrane</keyword>
<feature type="transmembrane region" description="Helical" evidence="1">
    <location>
        <begin position="59"/>
        <end position="83"/>
    </location>
</feature>
<proteinExistence type="predicted"/>